<sequence length="123" mass="13324">MKSAEESLADIEELRSRARNWVRASVPGALLLTGDIAANIANGNFGRIIHAIRDGGSIPGDLGPLTLSVAGLIFVTHVPLKRGELTMIRIKEKVAALRASFPDAPFPDDRLTLSEKLLDRLTR</sequence>
<dbReference type="AlphaFoldDB" id="A0A1F5YI56"/>
<evidence type="ECO:0000313" key="2">
    <source>
        <dbReference type="Proteomes" id="UP000178230"/>
    </source>
</evidence>
<gene>
    <name evidence="1" type="ORF">A2Y99_01705</name>
</gene>
<organism evidence="1 2">
    <name type="scientific">Candidatus Gottesmanbacteria bacterium RBG_13_37_7</name>
    <dbReference type="NCBI Taxonomy" id="1798369"/>
    <lineage>
        <taxon>Bacteria</taxon>
        <taxon>Candidatus Gottesmaniibacteriota</taxon>
    </lineage>
</organism>
<dbReference type="Proteomes" id="UP000178230">
    <property type="component" value="Unassembled WGS sequence"/>
</dbReference>
<comment type="caution">
    <text evidence="1">The sequence shown here is derived from an EMBL/GenBank/DDBJ whole genome shotgun (WGS) entry which is preliminary data.</text>
</comment>
<protein>
    <submittedName>
        <fullName evidence="1">Uncharacterized protein</fullName>
    </submittedName>
</protein>
<reference evidence="1 2" key="1">
    <citation type="journal article" date="2016" name="Nat. Commun.">
        <title>Thousands of microbial genomes shed light on interconnected biogeochemical processes in an aquifer system.</title>
        <authorList>
            <person name="Anantharaman K."/>
            <person name="Brown C.T."/>
            <person name="Hug L.A."/>
            <person name="Sharon I."/>
            <person name="Castelle C.J."/>
            <person name="Probst A.J."/>
            <person name="Thomas B.C."/>
            <person name="Singh A."/>
            <person name="Wilkins M.J."/>
            <person name="Karaoz U."/>
            <person name="Brodie E.L."/>
            <person name="Williams K.H."/>
            <person name="Hubbard S.S."/>
            <person name="Banfield J.F."/>
        </authorList>
    </citation>
    <scope>NUCLEOTIDE SEQUENCE [LARGE SCALE GENOMIC DNA]</scope>
</reference>
<accession>A0A1F5YI56</accession>
<dbReference type="EMBL" id="MFIY01000036">
    <property type="protein sequence ID" value="OGF99860.1"/>
    <property type="molecule type" value="Genomic_DNA"/>
</dbReference>
<evidence type="ECO:0000313" key="1">
    <source>
        <dbReference type="EMBL" id="OGF99860.1"/>
    </source>
</evidence>
<proteinExistence type="predicted"/>
<name>A0A1F5YI56_9BACT</name>